<gene>
    <name evidence="2" type="ORF">BGI42_04105</name>
</gene>
<dbReference type="OrthoDB" id="1957165at2"/>
<dbReference type="EMBL" id="CP017253">
    <property type="protein sequence ID" value="AOR22948.1"/>
    <property type="molecule type" value="Genomic_DNA"/>
</dbReference>
<dbReference type="InterPro" id="IPR046118">
    <property type="entry name" value="DUF6115"/>
</dbReference>
<name>A0A1D7XHX5_9CLOT</name>
<organism evidence="2 3">
    <name type="scientific">Clostridium taeniosporum</name>
    <dbReference type="NCBI Taxonomy" id="394958"/>
    <lineage>
        <taxon>Bacteria</taxon>
        <taxon>Bacillati</taxon>
        <taxon>Bacillota</taxon>
        <taxon>Clostridia</taxon>
        <taxon>Eubacteriales</taxon>
        <taxon>Clostridiaceae</taxon>
        <taxon>Clostridium</taxon>
    </lineage>
</organism>
<proteinExistence type="predicted"/>
<dbReference type="Pfam" id="PF19610">
    <property type="entry name" value="DUF6115"/>
    <property type="match status" value="1"/>
</dbReference>
<reference evidence="3" key="1">
    <citation type="submission" date="2016-09" db="EMBL/GenBank/DDBJ databases">
        <title>Genomics of Clostridium taeniosporum, an organism which forms endospores with ribbon-like appendages.</title>
        <authorList>
            <person name="Walker J.R."/>
        </authorList>
    </citation>
    <scope>NUCLEOTIDE SEQUENCE [LARGE SCALE GENOMIC DNA]</scope>
    <source>
        <strain evidence="3">1/k</strain>
    </source>
</reference>
<evidence type="ECO:0000313" key="2">
    <source>
        <dbReference type="EMBL" id="AOR22948.1"/>
    </source>
</evidence>
<keyword evidence="1" id="KW-0175">Coiled coil</keyword>
<dbReference type="STRING" id="394958.BGI42_04105"/>
<sequence>MIPLILIAIGIFLIVHNYKKINKTTSSFEFTLNEKKADLDDYKLELGLLRKDIGESLTELQQEITNIKINMNMVNDTEKEYDNILDSDISNIKFDVEEKIATKKEIDIKNDIDVEEHIGEDIDKKQKKNKEVDSGVISEINFKNTEVFDKSINNEQTILNESDNSQEFHNEDEREFISKSNGKKVSGESNKQHTISNLIKQGLTDEEICKALSVSKGEVLLVRNLFKN</sequence>
<dbReference type="KEGG" id="ctae:BGI42_04105"/>
<feature type="coiled-coil region" evidence="1">
    <location>
        <begin position="32"/>
        <end position="77"/>
    </location>
</feature>
<dbReference type="Proteomes" id="UP000094652">
    <property type="component" value="Chromosome"/>
</dbReference>
<protein>
    <submittedName>
        <fullName evidence="2">Uncharacterized protein</fullName>
    </submittedName>
</protein>
<dbReference type="RefSeq" id="WP_069679105.1">
    <property type="nucleotide sequence ID" value="NZ_CP017253.2"/>
</dbReference>
<keyword evidence="3" id="KW-1185">Reference proteome</keyword>
<dbReference type="AlphaFoldDB" id="A0A1D7XHX5"/>
<evidence type="ECO:0000256" key="1">
    <source>
        <dbReference type="SAM" id="Coils"/>
    </source>
</evidence>
<accession>A0A1D7XHX5</accession>
<evidence type="ECO:0000313" key="3">
    <source>
        <dbReference type="Proteomes" id="UP000094652"/>
    </source>
</evidence>